<keyword evidence="2" id="KW-0963">Cytoplasm</keyword>
<feature type="compositionally biased region" description="Basic and acidic residues" evidence="6">
    <location>
        <begin position="347"/>
        <end position="359"/>
    </location>
</feature>
<dbReference type="SMART" id="SM00462">
    <property type="entry name" value="PTB"/>
    <property type="match status" value="1"/>
</dbReference>
<feature type="compositionally biased region" description="Low complexity" evidence="6">
    <location>
        <begin position="18"/>
        <end position="45"/>
    </location>
</feature>
<dbReference type="PANTHER" id="PTHR11232">
    <property type="entry name" value="PHOSPHOTYROSINE INTERACTION DOMAIN-CONTAINING FAMILY MEMBER"/>
    <property type="match status" value="1"/>
</dbReference>
<dbReference type="InterPro" id="IPR051133">
    <property type="entry name" value="Adapter_Engulfment-Domain"/>
</dbReference>
<comment type="similarity">
    <text evidence="4">Belongs to the ced-6 family.</text>
</comment>
<keyword evidence="3" id="KW-0581">Phagocytosis</keyword>
<accession>A0A9P1MZ09</accession>
<feature type="region of interest" description="Disordered" evidence="6">
    <location>
        <begin position="263"/>
        <end position="395"/>
    </location>
</feature>
<dbReference type="Gene3D" id="2.30.29.30">
    <property type="entry name" value="Pleckstrin-homology domain (PH domain)/Phosphotyrosine-binding domain (PTB)"/>
    <property type="match status" value="1"/>
</dbReference>
<dbReference type="EMBL" id="CANHGI010000003">
    <property type="protein sequence ID" value="CAI5444008.1"/>
    <property type="molecule type" value="Genomic_DNA"/>
</dbReference>
<feature type="region of interest" description="Disordered" evidence="6">
    <location>
        <begin position="18"/>
        <end position="50"/>
    </location>
</feature>
<evidence type="ECO:0000313" key="9">
    <source>
        <dbReference type="Proteomes" id="UP001152747"/>
    </source>
</evidence>
<dbReference type="PANTHER" id="PTHR11232:SF77">
    <property type="entry name" value="GULP PTB DOMAIN CONTAINING ENGULFMENT ADAPTOR 1"/>
    <property type="match status" value="1"/>
</dbReference>
<evidence type="ECO:0000256" key="5">
    <source>
        <dbReference type="SAM" id="Coils"/>
    </source>
</evidence>
<feature type="compositionally biased region" description="Pro residues" evidence="6">
    <location>
        <begin position="263"/>
        <end position="275"/>
    </location>
</feature>
<dbReference type="Proteomes" id="UP001152747">
    <property type="component" value="Unassembled WGS sequence"/>
</dbReference>
<evidence type="ECO:0000313" key="8">
    <source>
        <dbReference type="EMBL" id="CAI5444008.1"/>
    </source>
</evidence>
<dbReference type="GO" id="GO:0005737">
    <property type="term" value="C:cytoplasm"/>
    <property type="evidence" value="ECO:0007669"/>
    <property type="project" value="UniProtKB-SubCell"/>
</dbReference>
<name>A0A9P1MZ09_9PELO</name>
<evidence type="ECO:0000256" key="1">
    <source>
        <dbReference type="ARBA" id="ARBA00004496"/>
    </source>
</evidence>
<dbReference type="CDD" id="cd01273">
    <property type="entry name" value="PTB_CED-6"/>
    <property type="match status" value="1"/>
</dbReference>
<evidence type="ECO:0000256" key="3">
    <source>
        <dbReference type="ARBA" id="ARBA00022907"/>
    </source>
</evidence>
<dbReference type="FunFam" id="2.30.29.30:FF:000118">
    <property type="entry name" value="GULP PTB domain containing engulfment adaptor 1"/>
    <property type="match status" value="1"/>
</dbReference>
<evidence type="ECO:0000256" key="6">
    <source>
        <dbReference type="SAM" id="MobiDB-lite"/>
    </source>
</evidence>
<feature type="compositionally biased region" description="Low complexity" evidence="6">
    <location>
        <begin position="372"/>
        <end position="387"/>
    </location>
</feature>
<comment type="caution">
    <text evidence="8">The sequence shown here is derived from an EMBL/GenBank/DDBJ whole genome shotgun (WGS) entry which is preliminary data.</text>
</comment>
<gene>
    <name evidence="8" type="ORF">CAMP_LOCUS6645</name>
</gene>
<keyword evidence="9" id="KW-1185">Reference proteome</keyword>
<reference evidence="8" key="1">
    <citation type="submission" date="2022-11" db="EMBL/GenBank/DDBJ databases">
        <authorList>
            <person name="Kikuchi T."/>
        </authorList>
    </citation>
    <scope>NUCLEOTIDE SEQUENCE</scope>
    <source>
        <strain evidence="8">PS1010</strain>
    </source>
</reference>
<dbReference type="Pfam" id="PF00640">
    <property type="entry name" value="PID"/>
    <property type="match status" value="1"/>
</dbReference>
<protein>
    <recommendedName>
        <fullName evidence="7">PID domain-containing protein</fullName>
    </recommendedName>
</protein>
<dbReference type="PROSITE" id="PS01179">
    <property type="entry name" value="PID"/>
    <property type="match status" value="1"/>
</dbReference>
<dbReference type="InterPro" id="IPR011993">
    <property type="entry name" value="PH-like_dom_sf"/>
</dbReference>
<dbReference type="SUPFAM" id="SSF50729">
    <property type="entry name" value="PH domain-like"/>
    <property type="match status" value="1"/>
</dbReference>
<organism evidence="8 9">
    <name type="scientific">Caenorhabditis angaria</name>
    <dbReference type="NCBI Taxonomy" id="860376"/>
    <lineage>
        <taxon>Eukaryota</taxon>
        <taxon>Metazoa</taxon>
        <taxon>Ecdysozoa</taxon>
        <taxon>Nematoda</taxon>
        <taxon>Chromadorea</taxon>
        <taxon>Rhabditida</taxon>
        <taxon>Rhabditina</taxon>
        <taxon>Rhabditomorpha</taxon>
        <taxon>Rhabditoidea</taxon>
        <taxon>Rhabditidae</taxon>
        <taxon>Peloderinae</taxon>
        <taxon>Caenorhabditis</taxon>
    </lineage>
</organism>
<sequence>MPKDIYKTFKRSISAVTGVGTSSNSAGGAASNGESSSTPSTSSSSVKYRGGSGRTWIHPPDFLINGRVEYVARFLGTVETAKAHGSDVAREAIHAIRFQRDLKRSEQTRETAKLLKVDIQISIDNVVIADTKSKQILYKFPLGRISFCADDKDDKRMFSFIARAEGQNSKHSCFAFTSEKLAEEITLTIGEAFDLAYKRFLDKNRSSLENQKQVFILRKRIAELEAENQVLSQRLAESIRANKGSPGGHFGAVGNLMDAPALPCSPMPKGPPPNLPGGIYSTPRPDLMTAPLEQAPKLPSPRPPAVLPPPPPPIAPRRQNLGAPGAAQELEGVELKSAPEVFDDDFDPRAGEKEEKKSYDPFGDDFLTEKLAAASSPSTSSASASASAPPPPKTAADFQAMIENVEKRLAEIGTNFCDDDDFGQFETGELSGMDAENAYGVPTDQLNAQVMNLKQ</sequence>
<feature type="compositionally biased region" description="Pro residues" evidence="6">
    <location>
        <begin position="298"/>
        <end position="315"/>
    </location>
</feature>
<proteinExistence type="inferred from homology"/>
<evidence type="ECO:0000256" key="2">
    <source>
        <dbReference type="ARBA" id="ARBA00022490"/>
    </source>
</evidence>
<evidence type="ECO:0000259" key="7">
    <source>
        <dbReference type="PROSITE" id="PS01179"/>
    </source>
</evidence>
<evidence type="ECO:0000256" key="4">
    <source>
        <dbReference type="ARBA" id="ARBA00060944"/>
    </source>
</evidence>
<feature type="domain" description="PID" evidence="7">
    <location>
        <begin position="68"/>
        <end position="214"/>
    </location>
</feature>
<keyword evidence="5" id="KW-0175">Coiled coil</keyword>
<dbReference type="AlphaFoldDB" id="A0A9P1MZ09"/>
<feature type="coiled-coil region" evidence="5">
    <location>
        <begin position="214"/>
        <end position="241"/>
    </location>
</feature>
<dbReference type="InterPro" id="IPR006020">
    <property type="entry name" value="PTB/PI_dom"/>
</dbReference>
<dbReference type="OrthoDB" id="10057585at2759"/>
<comment type="subcellular location">
    <subcellularLocation>
        <location evidence="1">Cytoplasm</location>
    </subcellularLocation>
</comment>
<dbReference type="GO" id="GO:0043277">
    <property type="term" value="P:apoptotic cell clearance"/>
    <property type="evidence" value="ECO:0007669"/>
    <property type="project" value="UniProtKB-ARBA"/>
</dbReference>